<dbReference type="RefSeq" id="WP_378219929.1">
    <property type="nucleotide sequence ID" value="NZ_JBHRTK010000009.1"/>
</dbReference>
<reference evidence="2" key="1">
    <citation type="journal article" date="2019" name="Int. J. Syst. Evol. Microbiol.">
        <title>The Global Catalogue of Microorganisms (GCM) 10K type strain sequencing project: providing services to taxonomists for standard genome sequencing and annotation.</title>
        <authorList>
            <consortium name="The Broad Institute Genomics Platform"/>
            <consortium name="The Broad Institute Genome Sequencing Center for Infectious Disease"/>
            <person name="Wu L."/>
            <person name="Ma J."/>
        </authorList>
    </citation>
    <scope>NUCLEOTIDE SEQUENCE [LARGE SCALE GENOMIC DNA]</scope>
    <source>
        <strain evidence="2">KCTC 52165</strain>
    </source>
</reference>
<protein>
    <submittedName>
        <fullName evidence="1">Uncharacterized protein</fullName>
    </submittedName>
</protein>
<evidence type="ECO:0000313" key="2">
    <source>
        <dbReference type="Proteomes" id="UP001595583"/>
    </source>
</evidence>
<dbReference type="EMBL" id="JBHRTK010000009">
    <property type="protein sequence ID" value="MFC3206118.1"/>
    <property type="molecule type" value="Genomic_DNA"/>
</dbReference>
<name>A0ABV7K711_9HYPH</name>
<dbReference type="Proteomes" id="UP001595583">
    <property type="component" value="Unassembled WGS sequence"/>
</dbReference>
<accession>A0ABV7K711</accession>
<gene>
    <name evidence="1" type="ORF">ACFOHJ_07845</name>
</gene>
<keyword evidence="2" id="KW-1185">Reference proteome</keyword>
<organism evidence="1 2">
    <name type="scientific">Aquamicrobium soli</name>
    <dbReference type="NCBI Taxonomy" id="1811518"/>
    <lineage>
        <taxon>Bacteria</taxon>
        <taxon>Pseudomonadati</taxon>
        <taxon>Pseudomonadota</taxon>
        <taxon>Alphaproteobacteria</taxon>
        <taxon>Hyphomicrobiales</taxon>
        <taxon>Phyllobacteriaceae</taxon>
        <taxon>Aquamicrobium</taxon>
    </lineage>
</organism>
<proteinExistence type="predicted"/>
<sequence length="116" mass="12357">MLDLSDTPAGMIARLDNSLARRGETVSVTKYADDGTPTSLTGVRASVRPSKPEELIASIDQSQFKVVLSPTGNSTVLPLRKGDKITRAEGKQLNVEFPASIYVGDTLVRINLTVAG</sequence>
<evidence type="ECO:0000313" key="1">
    <source>
        <dbReference type="EMBL" id="MFC3206118.1"/>
    </source>
</evidence>
<comment type="caution">
    <text evidence="1">The sequence shown here is derived from an EMBL/GenBank/DDBJ whole genome shotgun (WGS) entry which is preliminary data.</text>
</comment>